<reference evidence="1 2" key="1">
    <citation type="submission" date="2019-12" db="EMBL/GenBank/DDBJ databases">
        <title>Hybrid Genome Assemblies of two High G+C Isolates from Undergraduate Microbiology Courses.</title>
        <authorList>
            <person name="Ne Ville C.J."/>
            <person name="Enright D."/>
            <person name="Hernandez I."/>
            <person name="Dodsworth J."/>
            <person name="Orwin P.M."/>
        </authorList>
    </citation>
    <scope>NUCLEOTIDE SEQUENCE [LARGE SCALE GENOMIC DNA]</scope>
    <source>
        <strain evidence="1 2">CSUSB</strain>
    </source>
</reference>
<dbReference type="AlphaFoldDB" id="A0A6I6HLV0"/>
<evidence type="ECO:0008006" key="3">
    <source>
        <dbReference type="Google" id="ProtNLM"/>
    </source>
</evidence>
<organism evidence="1 2">
    <name type="scientific">Variovorax paradoxus</name>
    <dbReference type="NCBI Taxonomy" id="34073"/>
    <lineage>
        <taxon>Bacteria</taxon>
        <taxon>Pseudomonadati</taxon>
        <taxon>Pseudomonadota</taxon>
        <taxon>Betaproteobacteria</taxon>
        <taxon>Burkholderiales</taxon>
        <taxon>Comamonadaceae</taxon>
        <taxon>Variovorax</taxon>
    </lineage>
</organism>
<name>A0A6I6HLV0_VARPD</name>
<proteinExistence type="predicted"/>
<dbReference type="EMBL" id="CP046622">
    <property type="protein sequence ID" value="QGW83921.1"/>
    <property type="molecule type" value="Genomic_DNA"/>
</dbReference>
<accession>A0A6I6HLV0</accession>
<gene>
    <name evidence="1" type="ORF">GOQ09_21095</name>
</gene>
<evidence type="ECO:0000313" key="2">
    <source>
        <dbReference type="Proteomes" id="UP000425817"/>
    </source>
</evidence>
<evidence type="ECO:0000313" key="1">
    <source>
        <dbReference type="EMBL" id="QGW83921.1"/>
    </source>
</evidence>
<sequence>MKKLIKAFSLGILLVSGSLLYGCGVVRGVTANDLDWNPPKFIADQCPDLSGDYTFTITRLSNGGYATDLLKTYAGSIYMLWRTAKIDPGTGRPRQPLTIDDLPDFQSYYLEVALKKEEENRINNVLHIEQTKDKFIQGGITKTRTVTRLGTEMSGCFDGALILRTLEINGGQDFVPRTVSYGEFEIRKDAGGGLKVAQRKRHRSISSSTGLLGDRKELPSVIRIYPPVKF</sequence>
<dbReference type="RefSeq" id="WP_157615421.1">
    <property type="nucleotide sequence ID" value="NZ_CP046622.1"/>
</dbReference>
<dbReference type="PROSITE" id="PS51257">
    <property type="entry name" value="PROKAR_LIPOPROTEIN"/>
    <property type="match status" value="1"/>
</dbReference>
<protein>
    <recommendedName>
        <fullName evidence="3">Lipoprotein</fullName>
    </recommendedName>
</protein>
<dbReference type="Proteomes" id="UP000425817">
    <property type="component" value="Chromosome"/>
</dbReference>